<feature type="domain" description="Protein kinase" evidence="21">
    <location>
        <begin position="438"/>
        <end position="708"/>
    </location>
</feature>
<dbReference type="EMBL" id="GDJX01003353">
    <property type="protein sequence ID" value="JAT64583.1"/>
    <property type="molecule type" value="Transcribed_RNA"/>
</dbReference>
<keyword evidence="15 22" id="KW-0675">Receptor</keyword>
<evidence type="ECO:0000256" key="8">
    <source>
        <dbReference type="ARBA" id="ARBA00022729"/>
    </source>
</evidence>
<evidence type="ECO:0000256" key="16">
    <source>
        <dbReference type="ARBA" id="ARBA00023180"/>
    </source>
</evidence>
<proteinExistence type="inferred from homology"/>
<name>A0A1D1ZCL7_9ARAE</name>
<comment type="similarity">
    <text evidence="2">In the N-terminal section; belongs to the leguminous lectin family.</text>
</comment>
<evidence type="ECO:0000256" key="2">
    <source>
        <dbReference type="ARBA" id="ARBA00008536"/>
    </source>
</evidence>
<dbReference type="FunFam" id="3.30.200.20:FF:000112">
    <property type="entry name" value="Lectin-domain containing receptor kinase A4.3"/>
    <property type="match status" value="1"/>
</dbReference>
<evidence type="ECO:0000256" key="1">
    <source>
        <dbReference type="ARBA" id="ARBA00004479"/>
    </source>
</evidence>
<dbReference type="AlphaFoldDB" id="A0A1D1ZCL7"/>
<keyword evidence="9 22" id="KW-0430">Lectin</keyword>
<dbReference type="Gene3D" id="3.30.200.20">
    <property type="entry name" value="Phosphorylase Kinase, domain 1"/>
    <property type="match status" value="1"/>
</dbReference>
<evidence type="ECO:0000256" key="10">
    <source>
        <dbReference type="ARBA" id="ARBA00022741"/>
    </source>
</evidence>
<evidence type="ECO:0000256" key="3">
    <source>
        <dbReference type="ARBA" id="ARBA00010217"/>
    </source>
</evidence>
<dbReference type="InterPro" id="IPR050528">
    <property type="entry name" value="L-type_Lectin-RKs"/>
</dbReference>
<evidence type="ECO:0000256" key="15">
    <source>
        <dbReference type="ARBA" id="ARBA00023170"/>
    </source>
</evidence>
<accession>A0A1D1ZCL7</accession>
<dbReference type="PROSITE" id="PS50011">
    <property type="entry name" value="PROTEIN_KINASE_DOM"/>
    <property type="match status" value="1"/>
</dbReference>
<feature type="binding site" evidence="19">
    <location>
        <position position="467"/>
    </location>
    <ligand>
        <name>ATP</name>
        <dbReference type="ChEBI" id="CHEBI:30616"/>
    </ligand>
</feature>
<comment type="similarity">
    <text evidence="3">In the C-terminal section; belongs to the protein kinase superfamily. Ser/Thr protein kinase family.</text>
</comment>
<evidence type="ECO:0000256" key="9">
    <source>
        <dbReference type="ARBA" id="ARBA00022734"/>
    </source>
</evidence>
<evidence type="ECO:0000256" key="20">
    <source>
        <dbReference type="SAM" id="Phobius"/>
    </source>
</evidence>
<dbReference type="GO" id="GO:0004674">
    <property type="term" value="F:protein serine/threonine kinase activity"/>
    <property type="evidence" value="ECO:0007669"/>
    <property type="project" value="UniProtKB-KW"/>
</dbReference>
<comment type="catalytic activity">
    <reaction evidence="17">
        <text>L-threonyl-[protein] + ATP = O-phospho-L-threonyl-[protein] + ADP + H(+)</text>
        <dbReference type="Rhea" id="RHEA:46608"/>
        <dbReference type="Rhea" id="RHEA-COMP:11060"/>
        <dbReference type="Rhea" id="RHEA-COMP:11605"/>
        <dbReference type="ChEBI" id="CHEBI:15378"/>
        <dbReference type="ChEBI" id="CHEBI:30013"/>
        <dbReference type="ChEBI" id="CHEBI:30616"/>
        <dbReference type="ChEBI" id="CHEBI:61977"/>
        <dbReference type="ChEBI" id="CHEBI:456216"/>
        <dbReference type="EC" id="2.7.11.1"/>
    </reaction>
</comment>
<dbReference type="InterPro" id="IPR017441">
    <property type="entry name" value="Protein_kinase_ATP_BS"/>
</dbReference>
<dbReference type="GO" id="GO:0005524">
    <property type="term" value="F:ATP binding"/>
    <property type="evidence" value="ECO:0007669"/>
    <property type="project" value="UniProtKB-UniRule"/>
</dbReference>
<evidence type="ECO:0000259" key="21">
    <source>
        <dbReference type="PROSITE" id="PS50011"/>
    </source>
</evidence>
<keyword evidence="10 19" id="KW-0547">Nucleotide-binding</keyword>
<keyword evidence="16" id="KW-0325">Glycoprotein</keyword>
<dbReference type="InterPro" id="IPR000719">
    <property type="entry name" value="Prot_kinase_dom"/>
</dbReference>
<dbReference type="FunFam" id="1.10.510.10:FF:000108">
    <property type="entry name" value="L-type lectin-domain containing receptor kinase S.4"/>
    <property type="match status" value="1"/>
</dbReference>
<dbReference type="Gene3D" id="2.60.120.200">
    <property type="match status" value="1"/>
</dbReference>
<keyword evidence="13 20" id="KW-1133">Transmembrane helix</keyword>
<evidence type="ECO:0000256" key="14">
    <source>
        <dbReference type="ARBA" id="ARBA00023136"/>
    </source>
</evidence>
<dbReference type="Gene3D" id="1.10.510.10">
    <property type="entry name" value="Transferase(Phosphotransferase) domain 1"/>
    <property type="match status" value="1"/>
</dbReference>
<comment type="subcellular location">
    <subcellularLocation>
        <location evidence="1">Membrane</location>
        <topology evidence="1">Single-pass type I membrane protein</topology>
    </subcellularLocation>
</comment>
<keyword evidence="7 20" id="KW-0812">Transmembrane</keyword>
<evidence type="ECO:0000256" key="19">
    <source>
        <dbReference type="PROSITE-ProRule" id="PRU10141"/>
    </source>
</evidence>
<organism evidence="22">
    <name type="scientific">Anthurium amnicola</name>
    <dbReference type="NCBI Taxonomy" id="1678845"/>
    <lineage>
        <taxon>Eukaryota</taxon>
        <taxon>Viridiplantae</taxon>
        <taxon>Streptophyta</taxon>
        <taxon>Embryophyta</taxon>
        <taxon>Tracheophyta</taxon>
        <taxon>Spermatophyta</taxon>
        <taxon>Magnoliopsida</taxon>
        <taxon>Liliopsida</taxon>
        <taxon>Araceae</taxon>
        <taxon>Pothoideae</taxon>
        <taxon>Potheae</taxon>
        <taxon>Anthurium</taxon>
    </lineage>
</organism>
<dbReference type="FunFam" id="2.60.120.200:FF:000051">
    <property type="entry name" value="L-type lectin-domain containing receptor kinase V.9"/>
    <property type="match status" value="1"/>
</dbReference>
<dbReference type="SUPFAM" id="SSF49899">
    <property type="entry name" value="Concanavalin A-like lectins/glucanases"/>
    <property type="match status" value="1"/>
</dbReference>
<dbReference type="PROSITE" id="PS00107">
    <property type="entry name" value="PROTEIN_KINASE_ATP"/>
    <property type="match status" value="1"/>
</dbReference>
<comment type="catalytic activity">
    <reaction evidence="18">
        <text>L-seryl-[protein] + ATP = O-phospho-L-seryl-[protein] + ADP + H(+)</text>
        <dbReference type="Rhea" id="RHEA:17989"/>
        <dbReference type="Rhea" id="RHEA-COMP:9863"/>
        <dbReference type="Rhea" id="RHEA-COMP:11604"/>
        <dbReference type="ChEBI" id="CHEBI:15378"/>
        <dbReference type="ChEBI" id="CHEBI:29999"/>
        <dbReference type="ChEBI" id="CHEBI:30616"/>
        <dbReference type="ChEBI" id="CHEBI:83421"/>
        <dbReference type="ChEBI" id="CHEBI:456216"/>
        <dbReference type="EC" id="2.7.11.1"/>
    </reaction>
</comment>
<keyword evidence="14 20" id="KW-0472">Membrane</keyword>
<evidence type="ECO:0000256" key="13">
    <source>
        <dbReference type="ARBA" id="ARBA00022989"/>
    </source>
</evidence>
<reference evidence="22" key="1">
    <citation type="submission" date="2015-07" db="EMBL/GenBank/DDBJ databases">
        <title>Transcriptome Assembly of Anthurium amnicola.</title>
        <authorList>
            <person name="Suzuki J."/>
        </authorList>
    </citation>
    <scope>NUCLEOTIDE SEQUENCE</scope>
</reference>
<evidence type="ECO:0000256" key="4">
    <source>
        <dbReference type="ARBA" id="ARBA00012513"/>
    </source>
</evidence>
<dbReference type="InterPro" id="IPR008271">
    <property type="entry name" value="Ser/Thr_kinase_AS"/>
</dbReference>
<dbReference type="CDD" id="cd06899">
    <property type="entry name" value="lectin_legume_LecRK_Arcelin_ConA"/>
    <property type="match status" value="1"/>
</dbReference>
<dbReference type="GO" id="GO:0030246">
    <property type="term" value="F:carbohydrate binding"/>
    <property type="evidence" value="ECO:0007669"/>
    <property type="project" value="UniProtKB-KW"/>
</dbReference>
<dbReference type="PANTHER" id="PTHR27007">
    <property type="match status" value="1"/>
</dbReference>
<evidence type="ECO:0000256" key="17">
    <source>
        <dbReference type="ARBA" id="ARBA00047899"/>
    </source>
</evidence>
<keyword evidence="8" id="KW-0732">Signal</keyword>
<keyword evidence="11 22" id="KW-0418">Kinase</keyword>
<dbReference type="InterPro" id="IPR001220">
    <property type="entry name" value="Legume_lectin_dom"/>
</dbReference>
<dbReference type="InterPro" id="IPR013320">
    <property type="entry name" value="ConA-like_dom_sf"/>
</dbReference>
<dbReference type="SMART" id="SM00220">
    <property type="entry name" value="S_TKc"/>
    <property type="match status" value="1"/>
</dbReference>
<feature type="non-terminal residue" evidence="22">
    <location>
        <position position="1"/>
    </location>
</feature>
<dbReference type="PROSITE" id="PS00108">
    <property type="entry name" value="PROTEIN_KINASE_ST"/>
    <property type="match status" value="1"/>
</dbReference>
<feature type="transmembrane region" description="Helical" evidence="20">
    <location>
        <begin position="383"/>
        <end position="405"/>
    </location>
</feature>
<keyword evidence="5" id="KW-0723">Serine/threonine-protein kinase</keyword>
<protein>
    <recommendedName>
        <fullName evidence="4">non-specific serine/threonine protein kinase</fullName>
        <ecNumber evidence="4">2.7.11.1</ecNumber>
    </recommendedName>
</protein>
<evidence type="ECO:0000313" key="22">
    <source>
        <dbReference type="EMBL" id="JAT64583.1"/>
    </source>
</evidence>
<dbReference type="Pfam" id="PF00139">
    <property type="entry name" value="Lectin_legB"/>
    <property type="match status" value="1"/>
</dbReference>
<dbReference type="Pfam" id="PF00069">
    <property type="entry name" value="Pkinase"/>
    <property type="match status" value="1"/>
</dbReference>
<keyword evidence="6" id="KW-0808">Transferase</keyword>
<sequence length="755" mass="83654">CFVSELLLLFSGATRAHMPAFIRNIREAEAISCNWWESKLWIGIRISFFLVFQVSGVMSTNHTVSCRSSLGSNQKLRKQSRVGRRGLLTHWNQLQEMFPRFLMWLLLIKLAASDEGGSISFNGFKGADLSLNGSAVVTPEGLLRLTNPAKLQVGRAFFPSPLQLRSSQTGNLSSFSSTFVFAIVPENTGIGGHGLAFAIAPTKDFVGTTGNQYFGLFNISSNGNPANHIFAVELDTIQNMEMGDINDNHVGIDINGLRSNKSFPAGYFTNSSSRFDNLTLISGEPMQVWVEYDGSEMQLNVTLSPMNVAKPSVPLLHTGVNLSNVISETMYVGFSSSTGSFKTSHYILGWNFQVNGEARAFDLSALPSLPRQRSARKRGAEAIWVPIIVPVSAVAVAAAVVFLVLRRIKYAELIEDWEGELGSQRFSYKDLYNATKGFEERRLLGTGGFGRVYRGVMPVSKLEVAVKRVAHESKRGMKEFITEIASIGQLRHRNLVQLLGYCRRKRELLLVYDFMPNGSLDRSLFDDSHPALSWGHRFHIIKDVASGLLYLHEEWEKTIIHRDVKASNVLLDSEFNGRLGDFGLAKLYDHGDDPRTTHVVGTPGYLAPELLRTGKATKAADVFAFGAFLLEVATGKRPLQPQASGEDLVSVSWVLRNWRRGTILECVDERLGTGYVVEEVELVLKLGLLCSHHLPATRPSMRQVTQYLDGAVEPPELRGCYLDGDVIESLQKEVLGYRTLSSPSFSTDSLLCEGR</sequence>
<dbReference type="InterPro" id="IPR011009">
    <property type="entry name" value="Kinase-like_dom_sf"/>
</dbReference>
<keyword evidence="12 19" id="KW-0067">ATP-binding</keyword>
<evidence type="ECO:0000256" key="12">
    <source>
        <dbReference type="ARBA" id="ARBA00022840"/>
    </source>
</evidence>
<dbReference type="SUPFAM" id="SSF56112">
    <property type="entry name" value="Protein kinase-like (PK-like)"/>
    <property type="match status" value="1"/>
</dbReference>
<evidence type="ECO:0000256" key="18">
    <source>
        <dbReference type="ARBA" id="ARBA00048679"/>
    </source>
</evidence>
<gene>
    <name evidence="22" type="primary">LECRK42_4</name>
    <name evidence="22" type="ORF">g.3843</name>
</gene>
<evidence type="ECO:0000256" key="5">
    <source>
        <dbReference type="ARBA" id="ARBA00022527"/>
    </source>
</evidence>
<dbReference type="GO" id="GO:0016020">
    <property type="term" value="C:membrane"/>
    <property type="evidence" value="ECO:0007669"/>
    <property type="project" value="UniProtKB-SubCell"/>
</dbReference>
<evidence type="ECO:0000256" key="6">
    <source>
        <dbReference type="ARBA" id="ARBA00022679"/>
    </source>
</evidence>
<dbReference type="CDD" id="cd14066">
    <property type="entry name" value="STKc_IRAK"/>
    <property type="match status" value="1"/>
</dbReference>
<dbReference type="EC" id="2.7.11.1" evidence="4"/>
<evidence type="ECO:0000256" key="11">
    <source>
        <dbReference type="ARBA" id="ARBA00022777"/>
    </source>
</evidence>
<evidence type="ECO:0000256" key="7">
    <source>
        <dbReference type="ARBA" id="ARBA00022692"/>
    </source>
</evidence>